<evidence type="ECO:0000256" key="6">
    <source>
        <dbReference type="ARBA" id="ARBA00022490"/>
    </source>
</evidence>
<comment type="subcellular location">
    <subcellularLocation>
        <location evidence="1 15">Cytoplasm</location>
    </subcellularLocation>
</comment>
<dbReference type="InterPro" id="IPR044901">
    <property type="entry name" value="Trehalose_TreZ_E-set_sf"/>
</dbReference>
<evidence type="ECO:0000256" key="16">
    <source>
        <dbReference type="PIRSR" id="PIRSR006337-3"/>
    </source>
</evidence>
<dbReference type="GO" id="GO:0005737">
    <property type="term" value="C:cytoplasm"/>
    <property type="evidence" value="ECO:0007669"/>
    <property type="project" value="UniProtKB-SubCell"/>
</dbReference>
<dbReference type="PANTHER" id="PTHR43651:SF11">
    <property type="entry name" value="MALTO-OLIGOSYLTREHALOSE TREHALOHYDROLASE"/>
    <property type="match status" value="1"/>
</dbReference>
<comment type="similarity">
    <text evidence="3 14">Belongs to the glycosyl hydrolase 13 family.</text>
</comment>
<gene>
    <name evidence="18" type="primary">treZ</name>
    <name evidence="18" type="ORF">FPY71_15390</name>
</gene>
<evidence type="ECO:0000256" key="7">
    <source>
        <dbReference type="ARBA" id="ARBA00022801"/>
    </source>
</evidence>
<protein>
    <recommendedName>
        <fullName evidence="5 13">Malto-oligosyltrehalose trehalohydrolase</fullName>
        <shortName evidence="14">MTHase</shortName>
        <ecNumber evidence="4 13">3.2.1.141</ecNumber>
    </recommendedName>
    <alternativeName>
        <fullName evidence="11 14">4-alpha-D-((1-&gt;4)-alpha-D-glucano)trehalose trehalohydrolase</fullName>
    </alternativeName>
    <alternativeName>
        <fullName evidence="10 14">Maltooligosyl trehalose trehalohydrolase</fullName>
    </alternativeName>
</protein>
<comment type="catalytic activity">
    <reaction evidence="12 14">
        <text>hydrolysis of (1-&gt;4)-alpha-D-glucosidic linkage in 4-alpha-D-[(1-&gt;4)-alpha-D-glucanosyl]n trehalose to yield trehalose and (1-&gt;4)-alpha-D-glucan.</text>
        <dbReference type="EC" id="3.2.1.141"/>
    </reaction>
</comment>
<evidence type="ECO:0000256" key="4">
    <source>
        <dbReference type="ARBA" id="ARBA00012268"/>
    </source>
</evidence>
<dbReference type="SMART" id="SM00642">
    <property type="entry name" value="Aamy"/>
    <property type="match status" value="1"/>
</dbReference>
<dbReference type="UniPathway" id="UPA00299"/>
<dbReference type="AlphaFoldDB" id="A0A5B0DQ86"/>
<dbReference type="EC" id="3.2.1.141" evidence="4 13"/>
<evidence type="ECO:0000313" key="18">
    <source>
        <dbReference type="EMBL" id="KAA0968944.1"/>
    </source>
</evidence>
<dbReference type="OrthoDB" id="9800174at2"/>
<dbReference type="InterPro" id="IPR012768">
    <property type="entry name" value="Trehalose_TreZ"/>
</dbReference>
<dbReference type="InterPro" id="IPR013783">
    <property type="entry name" value="Ig-like_fold"/>
</dbReference>
<feature type="site" description="Transition state stabilizer" evidence="16">
    <location>
        <position position="397"/>
    </location>
</feature>
<evidence type="ECO:0000256" key="15">
    <source>
        <dbReference type="PIRSR" id="PIRSR006337-1"/>
    </source>
</evidence>
<dbReference type="SUPFAM" id="SSF51445">
    <property type="entry name" value="(Trans)glycosidases"/>
    <property type="match status" value="1"/>
</dbReference>
<keyword evidence="19" id="KW-1185">Reference proteome</keyword>
<dbReference type="CDD" id="cd11325">
    <property type="entry name" value="AmyAc_GTHase"/>
    <property type="match status" value="1"/>
</dbReference>
<evidence type="ECO:0000256" key="9">
    <source>
        <dbReference type="ARBA" id="ARBA00023295"/>
    </source>
</evidence>
<name>A0A5B0DQ86_9HYPH</name>
<evidence type="ECO:0000256" key="8">
    <source>
        <dbReference type="ARBA" id="ARBA00023277"/>
    </source>
</evidence>
<feature type="active site" description="Proton donor" evidence="15">
    <location>
        <position position="300"/>
    </location>
</feature>
<dbReference type="Gene3D" id="1.10.10.760">
    <property type="entry name" value="E-set domains of sugar-utilizing enzymes"/>
    <property type="match status" value="1"/>
</dbReference>
<dbReference type="GO" id="GO:0033942">
    <property type="term" value="F:4-alpha-D-(1-&gt;4)-alpha-D-glucanotrehalose trehalohydrolase activity"/>
    <property type="evidence" value="ECO:0007669"/>
    <property type="project" value="UniProtKB-EC"/>
</dbReference>
<dbReference type="InterPro" id="IPR017853">
    <property type="entry name" value="GH"/>
</dbReference>
<keyword evidence="9 14" id="KW-0326">Glycosidase</keyword>
<evidence type="ECO:0000256" key="13">
    <source>
        <dbReference type="NCBIfam" id="TIGR02402"/>
    </source>
</evidence>
<keyword evidence="8" id="KW-0119">Carbohydrate metabolism</keyword>
<dbReference type="CDD" id="cd02853">
    <property type="entry name" value="E_set_MTHase_like_N"/>
    <property type="match status" value="1"/>
</dbReference>
<evidence type="ECO:0000256" key="5">
    <source>
        <dbReference type="ARBA" id="ARBA00015938"/>
    </source>
</evidence>
<evidence type="ECO:0000256" key="12">
    <source>
        <dbReference type="ARBA" id="ARBA00034013"/>
    </source>
</evidence>
<comment type="caution">
    <text evidence="18">The sequence shown here is derived from an EMBL/GenBank/DDBJ whole genome shotgun (WGS) entry which is preliminary data.</text>
</comment>
<dbReference type="InterPro" id="IPR006047">
    <property type="entry name" value="GH13_cat_dom"/>
</dbReference>
<evidence type="ECO:0000256" key="1">
    <source>
        <dbReference type="ARBA" id="ARBA00004496"/>
    </source>
</evidence>
<dbReference type="EMBL" id="VTWH01000004">
    <property type="protein sequence ID" value="KAA0968944.1"/>
    <property type="molecule type" value="Genomic_DNA"/>
</dbReference>
<dbReference type="PANTHER" id="PTHR43651">
    <property type="entry name" value="1,4-ALPHA-GLUCAN-BRANCHING ENZYME"/>
    <property type="match status" value="1"/>
</dbReference>
<evidence type="ECO:0000313" key="19">
    <source>
        <dbReference type="Proteomes" id="UP000324738"/>
    </source>
</evidence>
<evidence type="ECO:0000256" key="10">
    <source>
        <dbReference type="ARBA" id="ARBA00032057"/>
    </source>
</evidence>
<dbReference type="RefSeq" id="WP_149301218.1">
    <property type="nucleotide sequence ID" value="NZ_VTWH01000004.1"/>
</dbReference>
<dbReference type="InterPro" id="IPR004193">
    <property type="entry name" value="Glyco_hydro_13_N"/>
</dbReference>
<dbReference type="NCBIfam" id="TIGR02402">
    <property type="entry name" value="trehalose_TreZ"/>
    <property type="match status" value="1"/>
</dbReference>
<feature type="domain" description="Glycosyl hydrolase family 13 catalytic" evidence="17">
    <location>
        <begin position="121"/>
        <end position="463"/>
    </location>
</feature>
<comment type="pathway">
    <text evidence="2 14">Glycan biosynthesis; trehalose biosynthesis.</text>
</comment>
<dbReference type="Pfam" id="PF00128">
    <property type="entry name" value="Alpha-amylase"/>
    <property type="match status" value="2"/>
</dbReference>
<dbReference type="Pfam" id="PF02922">
    <property type="entry name" value="CBM_48"/>
    <property type="match status" value="1"/>
</dbReference>
<evidence type="ECO:0000256" key="11">
    <source>
        <dbReference type="ARBA" id="ARBA00033284"/>
    </source>
</evidence>
<dbReference type="InterPro" id="IPR014756">
    <property type="entry name" value="Ig_E-set"/>
</dbReference>
<keyword evidence="6" id="KW-0963">Cytoplasm</keyword>
<evidence type="ECO:0000256" key="2">
    <source>
        <dbReference type="ARBA" id="ARBA00005199"/>
    </source>
</evidence>
<dbReference type="PIRSF" id="PIRSF006337">
    <property type="entry name" value="Trehalose_TreZ"/>
    <property type="match status" value="1"/>
</dbReference>
<keyword evidence="7 14" id="KW-0378">Hydrolase</keyword>
<evidence type="ECO:0000256" key="14">
    <source>
        <dbReference type="PIRNR" id="PIRNR006337"/>
    </source>
</evidence>
<proteinExistence type="inferred from homology"/>
<dbReference type="Gene3D" id="3.20.20.80">
    <property type="entry name" value="Glycosidases"/>
    <property type="match status" value="1"/>
</dbReference>
<sequence length="621" mass="70395">MQNRFSFPTSWGPEVVDGGAQFRLWAPHAEQVELMAGEIEDALRLPMTRDDAGWWRLTTDSVPLGGAYGFSVNGGRTVPDPASRRQMFDVHGRSRLVDPHAYEWRKTDWRGRPWHECVFYEMHVGTFTREGTFDAAISHLDHLRDCGITAIELMPVAEFGGHRGWGYDGVLLYCPHGIYGGYDGLKRLVDAAHERGLTVFLDVVYNHFGPDGNYIPTYLPDFFHEEVHTPWGPAIAYDEQPVRNFMIDNALYWLEEFRLDGLRLDAIDSIIDASELPLVEELAARVRATITDRHVHLTSEDARNITRFIERKGQAPIPLVSGEWNDDFHHAAHVLTTYEQEGYYQDYDPVGVEQLAKALASGFVYQGEHSQHRGRLVGETSEHLPPTAFVNFLQNHDQIGNRAFGERLRDLASARAYDCLQAILLLSPQIPLMFQGDEFGECNPFCYFTNLDGELGAAVSRGRKAEFKYFKAFEDPRAQDVFPDPNSETTFLASRLDWSLLDRAVNRRRMQVTQELLAARREFLFDLLAEAPGNCGAALVQGRSFVVSWQLSKDVFYHCFANLSDDDWEIGQEFQAHLVADSTPVYGSHRETIDNLQLGLVQGYSVAFILSKHDLTEGLPE</sequence>
<evidence type="ECO:0000256" key="3">
    <source>
        <dbReference type="ARBA" id="ARBA00008061"/>
    </source>
</evidence>
<feature type="active site" description="Nucleophile" evidence="15">
    <location>
        <position position="265"/>
    </location>
</feature>
<dbReference type="Proteomes" id="UP000324738">
    <property type="component" value="Unassembled WGS sequence"/>
</dbReference>
<reference evidence="18 19" key="1">
    <citation type="submission" date="2019-08" db="EMBL/GenBank/DDBJ databases">
        <title>Aureimonas fodiniaquatilis sp. nov., isolated from a coal mine wastewater.</title>
        <authorList>
            <person name="Kim W."/>
        </authorList>
    </citation>
    <scope>NUCLEOTIDE SEQUENCE [LARGE SCALE GENOMIC DNA]</scope>
    <source>
        <strain evidence="18 19">CAU 1482</strain>
    </source>
</reference>
<accession>A0A5B0DQ86</accession>
<evidence type="ECO:0000259" key="17">
    <source>
        <dbReference type="SMART" id="SM00642"/>
    </source>
</evidence>
<dbReference type="SUPFAM" id="SSF81296">
    <property type="entry name" value="E set domains"/>
    <property type="match status" value="1"/>
</dbReference>
<organism evidence="18 19">
    <name type="scientific">Aureimonas fodinaquatilis</name>
    <dbReference type="NCBI Taxonomy" id="2565783"/>
    <lineage>
        <taxon>Bacteria</taxon>
        <taxon>Pseudomonadati</taxon>
        <taxon>Pseudomonadota</taxon>
        <taxon>Alphaproteobacteria</taxon>
        <taxon>Hyphomicrobiales</taxon>
        <taxon>Aurantimonadaceae</taxon>
        <taxon>Aureimonas</taxon>
    </lineage>
</organism>
<dbReference type="GO" id="GO:0005992">
    <property type="term" value="P:trehalose biosynthetic process"/>
    <property type="evidence" value="ECO:0007669"/>
    <property type="project" value="UniProtKB-UniRule"/>
</dbReference>
<dbReference type="Gene3D" id="2.60.40.10">
    <property type="entry name" value="Immunoglobulins"/>
    <property type="match status" value="1"/>
</dbReference>